<name>A0A067T9A2_GALM3</name>
<feature type="region of interest" description="Disordered" evidence="1">
    <location>
        <begin position="60"/>
        <end position="98"/>
    </location>
</feature>
<accession>A0A067T9A2</accession>
<keyword evidence="2" id="KW-0472">Membrane</keyword>
<dbReference type="AlphaFoldDB" id="A0A067T9A2"/>
<dbReference type="Proteomes" id="UP000027222">
    <property type="component" value="Unassembled WGS sequence"/>
</dbReference>
<evidence type="ECO:0000313" key="3">
    <source>
        <dbReference type="EMBL" id="KDR79731.1"/>
    </source>
</evidence>
<dbReference type="OrthoDB" id="2156690at2759"/>
<evidence type="ECO:0000313" key="4">
    <source>
        <dbReference type="Proteomes" id="UP000027222"/>
    </source>
</evidence>
<evidence type="ECO:0000256" key="1">
    <source>
        <dbReference type="SAM" id="MobiDB-lite"/>
    </source>
</evidence>
<protein>
    <submittedName>
        <fullName evidence="3">Uncharacterized protein</fullName>
    </submittedName>
</protein>
<organism evidence="3 4">
    <name type="scientific">Galerina marginata (strain CBS 339.88)</name>
    <dbReference type="NCBI Taxonomy" id="685588"/>
    <lineage>
        <taxon>Eukaryota</taxon>
        <taxon>Fungi</taxon>
        <taxon>Dikarya</taxon>
        <taxon>Basidiomycota</taxon>
        <taxon>Agaricomycotina</taxon>
        <taxon>Agaricomycetes</taxon>
        <taxon>Agaricomycetidae</taxon>
        <taxon>Agaricales</taxon>
        <taxon>Agaricineae</taxon>
        <taxon>Strophariaceae</taxon>
        <taxon>Galerina</taxon>
    </lineage>
</organism>
<dbReference type="STRING" id="685588.A0A067T9A2"/>
<dbReference type="EMBL" id="KL142372">
    <property type="protein sequence ID" value="KDR79731.1"/>
    <property type="molecule type" value="Genomic_DNA"/>
</dbReference>
<feature type="transmembrane region" description="Helical" evidence="2">
    <location>
        <begin position="111"/>
        <end position="133"/>
    </location>
</feature>
<gene>
    <name evidence="3" type="ORF">GALMADRAFT_62347</name>
</gene>
<reference evidence="4" key="1">
    <citation type="journal article" date="2014" name="Proc. Natl. Acad. Sci. U.S.A.">
        <title>Extensive sampling of basidiomycete genomes demonstrates inadequacy of the white-rot/brown-rot paradigm for wood decay fungi.</title>
        <authorList>
            <person name="Riley R."/>
            <person name="Salamov A.A."/>
            <person name="Brown D.W."/>
            <person name="Nagy L.G."/>
            <person name="Floudas D."/>
            <person name="Held B.W."/>
            <person name="Levasseur A."/>
            <person name="Lombard V."/>
            <person name="Morin E."/>
            <person name="Otillar R."/>
            <person name="Lindquist E.A."/>
            <person name="Sun H."/>
            <person name="LaButti K.M."/>
            <person name="Schmutz J."/>
            <person name="Jabbour D."/>
            <person name="Luo H."/>
            <person name="Baker S.E."/>
            <person name="Pisabarro A.G."/>
            <person name="Walton J.D."/>
            <person name="Blanchette R.A."/>
            <person name="Henrissat B."/>
            <person name="Martin F."/>
            <person name="Cullen D."/>
            <person name="Hibbett D.S."/>
            <person name="Grigoriev I.V."/>
        </authorList>
    </citation>
    <scope>NUCLEOTIDE SEQUENCE [LARGE SCALE GENOMIC DNA]</scope>
    <source>
        <strain evidence="4">CBS 339.88</strain>
    </source>
</reference>
<dbReference type="HOGENOM" id="CLU_1437676_0_0_1"/>
<feature type="non-terminal residue" evidence="3">
    <location>
        <position position="1"/>
    </location>
</feature>
<proteinExistence type="predicted"/>
<evidence type="ECO:0000256" key="2">
    <source>
        <dbReference type="SAM" id="Phobius"/>
    </source>
</evidence>
<keyword evidence="2" id="KW-1133">Transmembrane helix</keyword>
<feature type="region of interest" description="Disordered" evidence="1">
    <location>
        <begin position="16"/>
        <end position="46"/>
    </location>
</feature>
<keyword evidence="4" id="KW-1185">Reference proteome</keyword>
<keyword evidence="2" id="KW-0812">Transmembrane</keyword>
<feature type="transmembrane region" description="Helical" evidence="2">
    <location>
        <begin position="153"/>
        <end position="175"/>
    </location>
</feature>
<sequence>TADSSVSLSVNYVPSKFSNPLLSSPAGPRRRVSGAARLKDPLNPGAGIVPKMGGGVDAFRSGEARIGGPADEDNDHDGNDSGSGADGALFGRGRRGSKHAPRKLRWNRFKWVPFAANFLLTIYSFTTLIVTLLTWFNIFPHAAILRSGNTAELVLSTLAACTGILVSLLGWAGLLTNNRSFLAVYTLLL</sequence>